<accession>A0A8X6P0N2</accession>
<protein>
    <submittedName>
        <fullName evidence="1">Uncharacterized protein</fullName>
    </submittedName>
</protein>
<name>A0A8X6P0N2_NEPPI</name>
<organism evidence="1 2">
    <name type="scientific">Nephila pilipes</name>
    <name type="common">Giant wood spider</name>
    <name type="synonym">Nephila maculata</name>
    <dbReference type="NCBI Taxonomy" id="299642"/>
    <lineage>
        <taxon>Eukaryota</taxon>
        <taxon>Metazoa</taxon>
        <taxon>Ecdysozoa</taxon>
        <taxon>Arthropoda</taxon>
        <taxon>Chelicerata</taxon>
        <taxon>Arachnida</taxon>
        <taxon>Araneae</taxon>
        <taxon>Araneomorphae</taxon>
        <taxon>Entelegynae</taxon>
        <taxon>Araneoidea</taxon>
        <taxon>Nephilidae</taxon>
        <taxon>Nephila</taxon>
    </lineage>
</organism>
<proteinExistence type="predicted"/>
<dbReference type="Proteomes" id="UP000887013">
    <property type="component" value="Unassembled WGS sequence"/>
</dbReference>
<comment type="caution">
    <text evidence="1">The sequence shown here is derived from an EMBL/GenBank/DDBJ whole genome shotgun (WGS) entry which is preliminary data.</text>
</comment>
<reference evidence="1" key="1">
    <citation type="submission" date="2020-08" db="EMBL/GenBank/DDBJ databases">
        <title>Multicomponent nature underlies the extraordinary mechanical properties of spider dragline silk.</title>
        <authorList>
            <person name="Kono N."/>
            <person name="Nakamura H."/>
            <person name="Mori M."/>
            <person name="Yoshida Y."/>
            <person name="Ohtoshi R."/>
            <person name="Malay A.D."/>
            <person name="Moran D.A.P."/>
            <person name="Tomita M."/>
            <person name="Numata K."/>
            <person name="Arakawa K."/>
        </authorList>
    </citation>
    <scope>NUCLEOTIDE SEQUENCE</scope>
</reference>
<dbReference type="AlphaFoldDB" id="A0A8X6P0N2"/>
<evidence type="ECO:0000313" key="1">
    <source>
        <dbReference type="EMBL" id="GFT42339.1"/>
    </source>
</evidence>
<keyword evidence="2" id="KW-1185">Reference proteome</keyword>
<dbReference type="EMBL" id="BMAW01063889">
    <property type="protein sequence ID" value="GFT42339.1"/>
    <property type="molecule type" value="Genomic_DNA"/>
</dbReference>
<sequence length="108" mass="12469">MNITSPTYCGEEKKFTVLWQCGPPFQKMDVPENDTLCCEAITVSWHLGSIILQQKKKEKRMHASFWLDPKQKPGQTRSSADVSISDRLQMQQMQLLIKIAHDQLHPDE</sequence>
<gene>
    <name evidence="1" type="ORF">NPIL_658581</name>
</gene>
<evidence type="ECO:0000313" key="2">
    <source>
        <dbReference type="Proteomes" id="UP000887013"/>
    </source>
</evidence>